<protein>
    <submittedName>
        <fullName evidence="2">Uncharacterized protein</fullName>
    </submittedName>
</protein>
<keyword evidence="3" id="KW-1185">Reference proteome</keyword>
<evidence type="ECO:0000313" key="2">
    <source>
        <dbReference type="EMBL" id="KAJ8782183.1"/>
    </source>
</evidence>
<gene>
    <name evidence="2" type="ORF">J1605_010375</name>
</gene>
<feature type="region of interest" description="Disordered" evidence="1">
    <location>
        <begin position="25"/>
        <end position="103"/>
    </location>
</feature>
<reference evidence="2 3" key="1">
    <citation type="submission" date="2022-11" db="EMBL/GenBank/DDBJ databases">
        <title>Whole genome sequence of Eschrichtius robustus ER-17-0199.</title>
        <authorList>
            <person name="Bruniche-Olsen A."/>
            <person name="Black A.N."/>
            <person name="Fields C.J."/>
            <person name="Walden K."/>
            <person name="Dewoody J.A."/>
        </authorList>
    </citation>
    <scope>NUCLEOTIDE SEQUENCE [LARGE SCALE GENOMIC DNA]</scope>
    <source>
        <strain evidence="2">ER-17-0199</strain>
        <tissue evidence="2">Blubber</tissue>
    </source>
</reference>
<dbReference type="AlphaFoldDB" id="A0AB34GSC2"/>
<evidence type="ECO:0000256" key="1">
    <source>
        <dbReference type="SAM" id="MobiDB-lite"/>
    </source>
</evidence>
<feature type="compositionally biased region" description="Basic and acidic residues" evidence="1">
    <location>
        <begin position="73"/>
        <end position="82"/>
    </location>
</feature>
<comment type="caution">
    <text evidence="2">The sequence shown here is derived from an EMBL/GenBank/DDBJ whole genome shotgun (WGS) entry which is preliminary data.</text>
</comment>
<dbReference type="Proteomes" id="UP001159641">
    <property type="component" value="Unassembled WGS sequence"/>
</dbReference>
<feature type="compositionally biased region" description="Low complexity" evidence="1">
    <location>
        <begin position="25"/>
        <end position="35"/>
    </location>
</feature>
<organism evidence="2 3">
    <name type="scientific">Eschrichtius robustus</name>
    <name type="common">California gray whale</name>
    <name type="synonym">Eschrichtius gibbosus</name>
    <dbReference type="NCBI Taxonomy" id="9764"/>
    <lineage>
        <taxon>Eukaryota</taxon>
        <taxon>Metazoa</taxon>
        <taxon>Chordata</taxon>
        <taxon>Craniata</taxon>
        <taxon>Vertebrata</taxon>
        <taxon>Euteleostomi</taxon>
        <taxon>Mammalia</taxon>
        <taxon>Eutheria</taxon>
        <taxon>Laurasiatheria</taxon>
        <taxon>Artiodactyla</taxon>
        <taxon>Whippomorpha</taxon>
        <taxon>Cetacea</taxon>
        <taxon>Mysticeti</taxon>
        <taxon>Eschrichtiidae</taxon>
        <taxon>Eschrichtius</taxon>
    </lineage>
</organism>
<sequence length="103" mass="10381">MAEQIPLCPVRSAAAAANCKRAAYFSAAGPGPGAERPSRRPSPPGPVGSAQGGRPRSPAGAPEPGRASTLREGPGRCHDPGARRRRAERRGGRASGSGGCSLK</sequence>
<name>A0AB34GSC2_ESCRO</name>
<accession>A0AB34GSC2</accession>
<dbReference type="EMBL" id="JAIQCJ010002123">
    <property type="protein sequence ID" value="KAJ8782183.1"/>
    <property type="molecule type" value="Genomic_DNA"/>
</dbReference>
<feature type="compositionally biased region" description="Gly residues" evidence="1">
    <location>
        <begin position="93"/>
        <end position="103"/>
    </location>
</feature>
<proteinExistence type="predicted"/>
<evidence type="ECO:0000313" key="3">
    <source>
        <dbReference type="Proteomes" id="UP001159641"/>
    </source>
</evidence>